<dbReference type="Pfam" id="PF00270">
    <property type="entry name" value="DEAD"/>
    <property type="match status" value="1"/>
</dbReference>
<dbReference type="CDD" id="cd18787">
    <property type="entry name" value="SF2_C_DEAD"/>
    <property type="match status" value="1"/>
</dbReference>
<feature type="compositionally biased region" description="Basic and acidic residues" evidence="7">
    <location>
        <begin position="456"/>
        <end position="511"/>
    </location>
</feature>
<keyword evidence="4 6" id="KW-0067">ATP-binding</keyword>
<evidence type="ECO:0000256" key="3">
    <source>
        <dbReference type="ARBA" id="ARBA00022806"/>
    </source>
</evidence>
<feature type="compositionally biased region" description="Basic residues" evidence="7">
    <location>
        <begin position="512"/>
        <end position="524"/>
    </location>
</feature>
<dbReference type="SMART" id="SM00487">
    <property type="entry name" value="DEXDc"/>
    <property type="match status" value="1"/>
</dbReference>
<dbReference type="InterPro" id="IPR011545">
    <property type="entry name" value="DEAD/DEAH_box_helicase_dom"/>
</dbReference>
<feature type="compositionally biased region" description="Low complexity" evidence="7">
    <location>
        <begin position="525"/>
        <end position="546"/>
    </location>
</feature>
<feature type="domain" description="Helicase ATP-binding" evidence="8">
    <location>
        <begin position="14"/>
        <end position="188"/>
    </location>
</feature>
<evidence type="ECO:0000313" key="11">
    <source>
        <dbReference type="Proteomes" id="UP000829647"/>
    </source>
</evidence>
<dbReference type="InterPro" id="IPR000629">
    <property type="entry name" value="RNA-helicase_DEAD-box_CS"/>
</dbReference>
<dbReference type="PROSITE" id="PS51194">
    <property type="entry name" value="HELICASE_CTER"/>
    <property type="match status" value="1"/>
</dbReference>
<dbReference type="RefSeq" id="WP_247977091.1">
    <property type="nucleotide sequence ID" value="NZ_CP095848.1"/>
</dbReference>
<reference evidence="10 11" key="1">
    <citation type="submission" date="2022-04" db="EMBL/GenBank/DDBJ databases">
        <title>Hymenobacter sp. isolated from the air.</title>
        <authorList>
            <person name="Won M."/>
            <person name="Lee C.-M."/>
            <person name="Woen H.-Y."/>
            <person name="Kwon S.-W."/>
        </authorList>
    </citation>
    <scope>NUCLEOTIDE SEQUENCE [LARGE SCALE GENOMIC DNA]</scope>
    <source>
        <strain evidence="11">5516 S-25</strain>
    </source>
</reference>
<evidence type="ECO:0000259" key="8">
    <source>
        <dbReference type="PROSITE" id="PS51192"/>
    </source>
</evidence>
<evidence type="ECO:0000256" key="7">
    <source>
        <dbReference type="SAM" id="MobiDB-lite"/>
    </source>
</evidence>
<dbReference type="PANTHER" id="PTHR47959:SF13">
    <property type="entry name" value="ATP-DEPENDENT RNA HELICASE RHLE"/>
    <property type="match status" value="1"/>
</dbReference>
<dbReference type="EMBL" id="CP095848">
    <property type="protein sequence ID" value="UPL51219.1"/>
    <property type="molecule type" value="Genomic_DNA"/>
</dbReference>
<dbReference type="InterPro" id="IPR001650">
    <property type="entry name" value="Helicase_C-like"/>
</dbReference>
<evidence type="ECO:0000259" key="9">
    <source>
        <dbReference type="PROSITE" id="PS51194"/>
    </source>
</evidence>
<feature type="domain" description="Helicase C-terminal" evidence="9">
    <location>
        <begin position="213"/>
        <end position="358"/>
    </location>
</feature>
<dbReference type="PROSITE" id="PS00039">
    <property type="entry name" value="DEAD_ATP_HELICASE"/>
    <property type="match status" value="1"/>
</dbReference>
<sequence>MNYQNATPIQEQAIPRILEGKDLIACAQTGTGKTAAYLLPLLDKISHAKHGTTSTLVLVPTRELATQIDEQVTGFGYFVEASSIAIYGGGKSEGWEQQKRALTSGADIIIATPGRLIAHMQMGYVKFEDLKYLVLDEADKMMDMGFSDDILNIVRQLPKERQTLLFSATMPNKIREFSQQILNQPEEIRLAVSKPAAGIDQQFYLAFDRQKIYLLEHIIKTQDVQSMVLFTSQKAAVGGIVRAINKLGIEARGISSDRTQEEREEIMRAFKNKQFPILVATDVLSRGIDIDSLSHVVNYDIPRAAEDYVHRIGRTARAATKGTAITFISDQDQDRVVKIEKLIEREIEKKNITEELGLGEAPEFDPKRFSGLRGKVGGRPERGGRSGGSGGGRDRGPRPEGERGPRGEGGRSGRGAHPGRGDGKPDAQQQERIAKAQAALAALDAGQAPAQPYQRPPREDRPEGSESRPRREPRPPRPEGEARPPREPRAPRPEGEVSTEPRAEGEKPEGQRRRKRGGRNRSGRGPRPEGGAAEATVVAPAAPSAE</sequence>
<dbReference type="GO" id="GO:0004386">
    <property type="term" value="F:helicase activity"/>
    <property type="evidence" value="ECO:0007669"/>
    <property type="project" value="UniProtKB-KW"/>
</dbReference>
<evidence type="ECO:0000256" key="2">
    <source>
        <dbReference type="ARBA" id="ARBA00022801"/>
    </source>
</evidence>
<evidence type="ECO:0000256" key="1">
    <source>
        <dbReference type="ARBA" id="ARBA00022741"/>
    </source>
</evidence>
<keyword evidence="1 6" id="KW-0547">Nucleotide-binding</keyword>
<feature type="compositionally biased region" description="Low complexity" evidence="7">
    <location>
        <begin position="435"/>
        <end position="453"/>
    </location>
</feature>
<dbReference type="PROSITE" id="PS51192">
    <property type="entry name" value="HELICASE_ATP_BIND_1"/>
    <property type="match status" value="1"/>
</dbReference>
<dbReference type="Pfam" id="PF00271">
    <property type="entry name" value="Helicase_C"/>
    <property type="match status" value="1"/>
</dbReference>
<name>A0ABY4JEF3_9BACT</name>
<proteinExistence type="inferred from homology"/>
<organism evidence="10 11">
    <name type="scientific">Hymenobacter sublimis</name>
    <dbReference type="NCBI Taxonomy" id="2933777"/>
    <lineage>
        <taxon>Bacteria</taxon>
        <taxon>Pseudomonadati</taxon>
        <taxon>Bacteroidota</taxon>
        <taxon>Cytophagia</taxon>
        <taxon>Cytophagales</taxon>
        <taxon>Hymenobacteraceae</taxon>
        <taxon>Hymenobacter</taxon>
    </lineage>
</organism>
<evidence type="ECO:0000256" key="4">
    <source>
        <dbReference type="ARBA" id="ARBA00022840"/>
    </source>
</evidence>
<dbReference type="Gene3D" id="3.40.50.300">
    <property type="entry name" value="P-loop containing nucleotide triphosphate hydrolases"/>
    <property type="match status" value="2"/>
</dbReference>
<protein>
    <submittedName>
        <fullName evidence="10">DEAD/DEAH box helicase</fullName>
    </submittedName>
</protein>
<keyword evidence="2 6" id="KW-0378">Hydrolase</keyword>
<feature type="region of interest" description="Disordered" evidence="7">
    <location>
        <begin position="361"/>
        <end position="546"/>
    </location>
</feature>
<evidence type="ECO:0000256" key="6">
    <source>
        <dbReference type="RuleBase" id="RU000492"/>
    </source>
</evidence>
<dbReference type="InterPro" id="IPR027417">
    <property type="entry name" value="P-loop_NTPase"/>
</dbReference>
<keyword evidence="11" id="KW-1185">Reference proteome</keyword>
<gene>
    <name evidence="10" type="ORF">MWH26_12125</name>
</gene>
<dbReference type="Proteomes" id="UP000829647">
    <property type="component" value="Chromosome"/>
</dbReference>
<dbReference type="SMART" id="SM00490">
    <property type="entry name" value="HELICc"/>
    <property type="match status" value="1"/>
</dbReference>
<dbReference type="CDD" id="cd00268">
    <property type="entry name" value="DEADc"/>
    <property type="match status" value="1"/>
</dbReference>
<feature type="compositionally biased region" description="Basic and acidic residues" evidence="7">
    <location>
        <begin position="392"/>
        <end position="411"/>
    </location>
</feature>
<dbReference type="InterPro" id="IPR044742">
    <property type="entry name" value="DEAD/DEAH_RhlB"/>
</dbReference>
<keyword evidence="3 6" id="KW-0347">Helicase</keyword>
<accession>A0ABY4JEF3</accession>
<dbReference type="PANTHER" id="PTHR47959">
    <property type="entry name" value="ATP-DEPENDENT RNA HELICASE RHLE-RELATED"/>
    <property type="match status" value="1"/>
</dbReference>
<dbReference type="InterPro" id="IPR014001">
    <property type="entry name" value="Helicase_ATP-bd"/>
</dbReference>
<evidence type="ECO:0000256" key="5">
    <source>
        <dbReference type="ARBA" id="ARBA00038437"/>
    </source>
</evidence>
<dbReference type="InterPro" id="IPR050079">
    <property type="entry name" value="DEAD_box_RNA_helicase"/>
</dbReference>
<dbReference type="SUPFAM" id="SSF52540">
    <property type="entry name" value="P-loop containing nucleoside triphosphate hydrolases"/>
    <property type="match status" value="1"/>
</dbReference>
<evidence type="ECO:0000313" key="10">
    <source>
        <dbReference type="EMBL" id="UPL51219.1"/>
    </source>
</evidence>
<comment type="similarity">
    <text evidence="5 6">Belongs to the DEAD box helicase family.</text>
</comment>